<dbReference type="InterPro" id="IPR010359">
    <property type="entry name" value="IrrE_HExxH"/>
</dbReference>
<dbReference type="Gene3D" id="1.10.260.40">
    <property type="entry name" value="lambda repressor-like DNA-binding domains"/>
    <property type="match status" value="1"/>
</dbReference>
<dbReference type="eggNOG" id="COG2856">
    <property type="taxonomic scope" value="Bacteria"/>
</dbReference>
<dbReference type="CDD" id="cd00093">
    <property type="entry name" value="HTH_XRE"/>
    <property type="match status" value="1"/>
</dbReference>
<comment type="caution">
    <text evidence="3">The sequence shown here is derived from an EMBL/GenBank/DDBJ whole genome shotgun (WGS) entry which is preliminary data.</text>
</comment>
<evidence type="ECO:0000313" key="4">
    <source>
        <dbReference type="Proteomes" id="UP000030011"/>
    </source>
</evidence>
<dbReference type="InterPro" id="IPR010982">
    <property type="entry name" value="Lambda_DNA-bd_dom_sf"/>
</dbReference>
<dbReference type="GO" id="GO:0003700">
    <property type="term" value="F:DNA-binding transcription factor activity"/>
    <property type="evidence" value="ECO:0007669"/>
    <property type="project" value="InterPro"/>
</dbReference>
<dbReference type="PROSITE" id="PS50943">
    <property type="entry name" value="HTH_CROC1"/>
    <property type="match status" value="1"/>
</dbReference>
<accession>A0A0A0JMI2</accession>
<dbReference type="Pfam" id="PF06114">
    <property type="entry name" value="Peptidase_M78"/>
    <property type="match status" value="1"/>
</dbReference>
<dbReference type="STRING" id="1385521.N803_14525"/>
<dbReference type="PANTHER" id="PTHR43236">
    <property type="entry name" value="ANTITOXIN HIGA1"/>
    <property type="match status" value="1"/>
</dbReference>
<sequence length="370" mass="40450">MKSLSEATPRGSRLVTLRHLEELTQADLASRLAVSQSFVSQVEKESKPLPLEVARQACIEFDVPEAFFTVPPDMSDLGVATFRKSSKASVRDEHHVKALFGEAARLFRLASESSNYRQVDLAALALVDEEEAAAAIRALLGLHPHDPIPNVTRALERLGAGVIHALAPLDRSLLDHDGISRPHLANDRPLVATVSDQPPAVTRLTLMHELGHLIYDRTLTTPIRSTRSPEERRAYRFAGAMLVPAAVVRKRITESLTLHGYLRVKADYGVSVSALIKRASDLRVISPDRARSLYIQHSSQGWRTSEPVEVAQESPRLLSQAVRRGLGGNTAVVATRSGVKESFIAHWTDLSSLPAAEAQVIPIGRRAVAP</sequence>
<name>A0A0A0JMI2_9MICO</name>
<feature type="domain" description="HTH cro/C1-type" evidence="2">
    <location>
        <begin position="14"/>
        <end position="68"/>
    </location>
</feature>
<dbReference type="InterPro" id="IPR052345">
    <property type="entry name" value="Rad_response_metalloprotease"/>
</dbReference>
<dbReference type="GO" id="GO:0006352">
    <property type="term" value="P:DNA-templated transcription initiation"/>
    <property type="evidence" value="ECO:0007669"/>
    <property type="project" value="InterPro"/>
</dbReference>
<dbReference type="PANTHER" id="PTHR43236:SF1">
    <property type="entry name" value="BLL7220 PROTEIN"/>
    <property type="match status" value="1"/>
</dbReference>
<evidence type="ECO:0000313" key="3">
    <source>
        <dbReference type="EMBL" id="KGN37277.1"/>
    </source>
</evidence>
<evidence type="ECO:0000259" key="2">
    <source>
        <dbReference type="PROSITE" id="PS50943"/>
    </source>
</evidence>
<dbReference type="Proteomes" id="UP000030011">
    <property type="component" value="Unassembled WGS sequence"/>
</dbReference>
<dbReference type="InterPro" id="IPR007630">
    <property type="entry name" value="RNA_pol_sigma70_r4"/>
</dbReference>
<comment type="similarity">
    <text evidence="1">Belongs to the short-chain fatty acyl-CoA assimilation regulator (ScfR) family.</text>
</comment>
<dbReference type="GO" id="GO:0003677">
    <property type="term" value="F:DNA binding"/>
    <property type="evidence" value="ECO:0007669"/>
    <property type="project" value="InterPro"/>
</dbReference>
<dbReference type="Pfam" id="PF04545">
    <property type="entry name" value="Sigma70_r4"/>
    <property type="match status" value="1"/>
</dbReference>
<dbReference type="SUPFAM" id="SSF47413">
    <property type="entry name" value="lambda repressor-like DNA-binding domains"/>
    <property type="match status" value="1"/>
</dbReference>
<gene>
    <name evidence="3" type="ORF">N803_14525</name>
</gene>
<dbReference type="RefSeq" id="WP_169743084.1">
    <property type="nucleotide sequence ID" value="NZ_AVPK01000006.1"/>
</dbReference>
<dbReference type="SMART" id="SM00530">
    <property type="entry name" value="HTH_XRE"/>
    <property type="match status" value="1"/>
</dbReference>
<evidence type="ECO:0000256" key="1">
    <source>
        <dbReference type="ARBA" id="ARBA00007227"/>
    </source>
</evidence>
<dbReference type="AlphaFoldDB" id="A0A0A0JMI2"/>
<reference evidence="3 4" key="1">
    <citation type="submission" date="2013-08" db="EMBL/GenBank/DDBJ databases">
        <title>The genome sequence of Knoellia subterranea.</title>
        <authorList>
            <person name="Zhu W."/>
            <person name="Wang G."/>
        </authorList>
    </citation>
    <scope>NUCLEOTIDE SEQUENCE [LARGE SCALE GENOMIC DNA]</scope>
    <source>
        <strain evidence="3 4">KCTC 19937</strain>
    </source>
</reference>
<keyword evidence="4" id="KW-1185">Reference proteome</keyword>
<dbReference type="EMBL" id="AVPK01000006">
    <property type="protein sequence ID" value="KGN37277.1"/>
    <property type="molecule type" value="Genomic_DNA"/>
</dbReference>
<protein>
    <recommendedName>
        <fullName evidence="2">HTH cro/C1-type domain-containing protein</fullName>
    </recommendedName>
</protein>
<proteinExistence type="inferred from homology"/>
<organism evidence="3 4">
    <name type="scientific">Knoellia subterranea KCTC 19937</name>
    <dbReference type="NCBI Taxonomy" id="1385521"/>
    <lineage>
        <taxon>Bacteria</taxon>
        <taxon>Bacillati</taxon>
        <taxon>Actinomycetota</taxon>
        <taxon>Actinomycetes</taxon>
        <taxon>Micrococcales</taxon>
        <taxon>Intrasporangiaceae</taxon>
        <taxon>Knoellia</taxon>
    </lineage>
</organism>
<dbReference type="InterPro" id="IPR001387">
    <property type="entry name" value="Cro/C1-type_HTH"/>
</dbReference>